<evidence type="ECO:0000256" key="1">
    <source>
        <dbReference type="ARBA" id="ARBA00004418"/>
    </source>
</evidence>
<dbReference type="eggNOG" id="COG0715">
    <property type="taxonomic scope" value="Bacteria"/>
</dbReference>
<feature type="domain" description="SsuA/THI5-like" evidence="5">
    <location>
        <begin position="46"/>
        <end position="255"/>
    </location>
</feature>
<dbReference type="SUPFAM" id="SSF53850">
    <property type="entry name" value="Periplasmic binding protein-like II"/>
    <property type="match status" value="1"/>
</dbReference>
<protein>
    <recommendedName>
        <fullName evidence="5">SsuA/THI5-like domain-containing protein</fullName>
    </recommendedName>
</protein>
<reference evidence="6 7" key="1">
    <citation type="submission" date="2009-01" db="EMBL/GenBank/DDBJ databases">
        <authorList>
            <person name="Fulton L."/>
            <person name="Clifton S."/>
            <person name="Fulton B."/>
            <person name="Xu J."/>
            <person name="Minx P."/>
            <person name="Pepin K.H."/>
            <person name="Johnson M."/>
            <person name="Bhonagiri V."/>
            <person name="Nash W.E."/>
            <person name="Mardis E.R."/>
            <person name="Wilson R.K."/>
        </authorList>
    </citation>
    <scope>NUCLEOTIDE SEQUENCE [LARGE SCALE GENOMIC DNA]</scope>
    <source>
        <strain evidence="6 7">DSM 5476</strain>
    </source>
</reference>
<proteinExistence type="inferred from homology"/>
<evidence type="ECO:0000256" key="4">
    <source>
        <dbReference type="SAM" id="SignalP"/>
    </source>
</evidence>
<organism evidence="6 7">
    <name type="scientific">[Clostridium] methylpentosum DSM 5476</name>
    <dbReference type="NCBI Taxonomy" id="537013"/>
    <lineage>
        <taxon>Bacteria</taxon>
        <taxon>Bacillati</taxon>
        <taxon>Bacillota</taxon>
        <taxon>Clostridia</taxon>
        <taxon>Eubacteriales</taxon>
        <taxon>Oscillospiraceae</taxon>
        <taxon>Oscillospiraceae incertae sedis</taxon>
    </lineage>
</organism>
<keyword evidence="7" id="KW-1185">Reference proteome</keyword>
<comment type="similarity">
    <text evidence="2">Belongs to the bacterial solute-binding protein SsuA/TauA family.</text>
</comment>
<dbReference type="Pfam" id="PF09084">
    <property type="entry name" value="NMT1"/>
    <property type="match status" value="1"/>
</dbReference>
<evidence type="ECO:0000256" key="2">
    <source>
        <dbReference type="ARBA" id="ARBA00010742"/>
    </source>
</evidence>
<evidence type="ECO:0000256" key="3">
    <source>
        <dbReference type="ARBA" id="ARBA00022729"/>
    </source>
</evidence>
<dbReference type="Gene3D" id="3.40.190.10">
    <property type="entry name" value="Periplasmic binding protein-like II"/>
    <property type="match status" value="2"/>
</dbReference>
<dbReference type="AlphaFoldDB" id="C0E8W5"/>
<feature type="signal peptide" evidence="4">
    <location>
        <begin position="1"/>
        <end position="23"/>
    </location>
</feature>
<name>C0E8W5_9FIRM</name>
<dbReference type="PROSITE" id="PS51257">
    <property type="entry name" value="PROKAR_LIPOPROTEIN"/>
    <property type="match status" value="1"/>
</dbReference>
<dbReference type="PANTHER" id="PTHR30024:SF47">
    <property type="entry name" value="TAURINE-BINDING PERIPLASMIC PROTEIN"/>
    <property type="match status" value="1"/>
</dbReference>
<dbReference type="EMBL" id="ACEC01000010">
    <property type="protein sequence ID" value="EEG32109.1"/>
    <property type="molecule type" value="Genomic_DNA"/>
</dbReference>
<evidence type="ECO:0000259" key="5">
    <source>
        <dbReference type="Pfam" id="PF09084"/>
    </source>
</evidence>
<evidence type="ECO:0000313" key="6">
    <source>
        <dbReference type="EMBL" id="EEG32109.1"/>
    </source>
</evidence>
<sequence length="333" mass="35884">MKRVVKLLSVAMAAILCVSVAGCGDKSDSKLTKLKVCEVTHSLFYAPQYAAMSEGFFAEEGLDIELSNGGGADKVMAAVLTGDMDIGLAGPEASIYVYNEGRSNSPKVFAQLTKRDGSLLISRNPVDNFSWDDLKGKTVIPGRKGGVPYMTLEYVIKQNGLDPATDMTLDDSIQFDLMAGAFTSGTADYVTLFEPTASMIIQEGRGYLATSIGAESGEIPYTAYFANQDYINDKADIIQKFTNAIAKGQKWVAEHSAAEIAESIVDQFPDSDMDTLTAAIQSYKDIDAWNATPVMTEEAFNRLEDVIIEAGELSGKVEFSAIVDNSFAEKAAQ</sequence>
<dbReference type="HOGENOM" id="CLU_061540_1_0_9"/>
<comment type="subcellular location">
    <subcellularLocation>
        <location evidence="1">Periplasm</location>
    </subcellularLocation>
</comment>
<gene>
    <name evidence="6" type="ORF">CLOSTMETH_00260</name>
</gene>
<dbReference type="STRING" id="537013.CLOSTMETH_00260"/>
<accession>C0E8W5</accession>
<comment type="caution">
    <text evidence="6">The sequence shown here is derived from an EMBL/GenBank/DDBJ whole genome shotgun (WGS) entry which is preliminary data.</text>
</comment>
<reference evidence="6 7" key="2">
    <citation type="submission" date="2009-02" db="EMBL/GenBank/DDBJ databases">
        <title>Draft genome sequence of Clostridium methylpentosum (DSM 5476).</title>
        <authorList>
            <person name="Sudarsanam P."/>
            <person name="Ley R."/>
            <person name="Guruge J."/>
            <person name="Turnbaugh P.J."/>
            <person name="Mahowald M."/>
            <person name="Liep D."/>
            <person name="Gordon J."/>
        </authorList>
    </citation>
    <scope>NUCLEOTIDE SEQUENCE [LARGE SCALE GENOMIC DNA]</scope>
    <source>
        <strain evidence="6 7">DSM 5476</strain>
    </source>
</reference>
<dbReference type="GO" id="GO:0042597">
    <property type="term" value="C:periplasmic space"/>
    <property type="evidence" value="ECO:0007669"/>
    <property type="project" value="UniProtKB-SubCell"/>
</dbReference>
<feature type="chain" id="PRO_5039002553" description="SsuA/THI5-like domain-containing protein" evidence="4">
    <location>
        <begin position="24"/>
        <end position="333"/>
    </location>
</feature>
<evidence type="ECO:0000313" key="7">
    <source>
        <dbReference type="Proteomes" id="UP000003340"/>
    </source>
</evidence>
<keyword evidence="3 4" id="KW-0732">Signal</keyword>
<dbReference type="InterPro" id="IPR015168">
    <property type="entry name" value="SsuA/THI5"/>
</dbReference>
<dbReference type="PANTHER" id="PTHR30024">
    <property type="entry name" value="ALIPHATIC SULFONATES-BINDING PROTEIN-RELATED"/>
    <property type="match status" value="1"/>
</dbReference>
<dbReference type="Proteomes" id="UP000003340">
    <property type="component" value="Unassembled WGS sequence"/>
</dbReference>